<name>A0A1M5LZ81_SALEC</name>
<dbReference type="InterPro" id="IPR037066">
    <property type="entry name" value="Plug_dom_sf"/>
</dbReference>
<protein>
    <submittedName>
        <fullName evidence="3">Signal transducer regulating beta-lactamase production, contains metallopeptidase domain</fullName>
    </submittedName>
</protein>
<dbReference type="STRING" id="1073325.SAMN05444483_1233"/>
<dbReference type="AlphaFoldDB" id="A0A1M5LZ81"/>
<dbReference type="PANTHER" id="PTHR34978">
    <property type="entry name" value="POSSIBLE SENSOR-TRANSDUCER PROTEIN BLAR"/>
    <property type="match status" value="1"/>
</dbReference>
<dbReference type="Pfam" id="PF05569">
    <property type="entry name" value="Peptidase_M56"/>
    <property type="match status" value="1"/>
</dbReference>
<dbReference type="OrthoDB" id="1522859at2"/>
<feature type="domain" description="Peptidase M56" evidence="2">
    <location>
        <begin position="75"/>
        <end position="262"/>
    </location>
</feature>
<organism evidence="3 4">
    <name type="scientific">Salegentibacter echinorum</name>
    <dbReference type="NCBI Taxonomy" id="1073325"/>
    <lineage>
        <taxon>Bacteria</taxon>
        <taxon>Pseudomonadati</taxon>
        <taxon>Bacteroidota</taxon>
        <taxon>Flavobacteriia</taxon>
        <taxon>Flavobacteriales</taxon>
        <taxon>Flavobacteriaceae</taxon>
        <taxon>Salegentibacter</taxon>
    </lineage>
</organism>
<dbReference type="PANTHER" id="PTHR34978:SF3">
    <property type="entry name" value="SLR0241 PROTEIN"/>
    <property type="match status" value="1"/>
</dbReference>
<dbReference type="RefSeq" id="WP_072881797.1">
    <property type="nucleotide sequence ID" value="NZ_FQVT01000023.1"/>
</dbReference>
<feature type="transmembrane region" description="Helical" evidence="1">
    <location>
        <begin position="271"/>
        <end position="291"/>
    </location>
</feature>
<evidence type="ECO:0000313" key="3">
    <source>
        <dbReference type="EMBL" id="SHG69713.1"/>
    </source>
</evidence>
<dbReference type="InterPro" id="IPR008756">
    <property type="entry name" value="Peptidase_M56"/>
</dbReference>
<feature type="transmembrane region" description="Helical" evidence="1">
    <location>
        <begin position="87"/>
        <end position="110"/>
    </location>
</feature>
<reference evidence="4" key="1">
    <citation type="submission" date="2016-11" db="EMBL/GenBank/DDBJ databases">
        <authorList>
            <person name="Varghese N."/>
            <person name="Submissions S."/>
        </authorList>
    </citation>
    <scope>NUCLEOTIDE SEQUENCE [LARGE SCALE GENOMIC DNA]</scope>
    <source>
        <strain evidence="4">DSM 24579</strain>
    </source>
</reference>
<keyword evidence="1" id="KW-0472">Membrane</keyword>
<accession>A0A1M5LZ81</accession>
<dbReference type="Proteomes" id="UP000183945">
    <property type="component" value="Unassembled WGS sequence"/>
</dbReference>
<dbReference type="InterPro" id="IPR052173">
    <property type="entry name" value="Beta-lactam_resp_regulator"/>
</dbReference>
<evidence type="ECO:0000259" key="2">
    <source>
        <dbReference type="Pfam" id="PF05569"/>
    </source>
</evidence>
<feature type="transmembrane region" description="Helical" evidence="1">
    <location>
        <begin position="39"/>
        <end position="56"/>
    </location>
</feature>
<dbReference type="EMBL" id="FQVT01000023">
    <property type="protein sequence ID" value="SHG69713.1"/>
    <property type="molecule type" value="Genomic_DNA"/>
</dbReference>
<keyword evidence="1" id="KW-0812">Transmembrane</keyword>
<proteinExistence type="predicted"/>
<gene>
    <name evidence="3" type="ORF">SAMN05444483_1233</name>
</gene>
<keyword evidence="1" id="KW-1133">Transmembrane helix</keyword>
<evidence type="ECO:0000313" key="4">
    <source>
        <dbReference type="Proteomes" id="UP000183945"/>
    </source>
</evidence>
<evidence type="ECO:0000256" key="1">
    <source>
        <dbReference type="SAM" id="Phobius"/>
    </source>
</evidence>
<feature type="transmembrane region" description="Helical" evidence="1">
    <location>
        <begin position="6"/>
        <end position="27"/>
    </location>
</feature>
<keyword evidence="4" id="KW-1185">Reference proteome</keyword>
<dbReference type="Gene3D" id="2.170.130.10">
    <property type="entry name" value="TonB-dependent receptor, plug domain"/>
    <property type="match status" value="2"/>
</dbReference>
<sequence length="490" mass="55832">MMEALSLYVLKSAALLSAFYLVYLLLLRKDTNFTINRKFLLSGIFISALLPSIEITRKKIVSDSGFSINEYLINSQNTGNIEAANSWGFLEIFGLIYVLLTSFFLLKLILQLLSIRRLIKVDVTRDGKINKKTGKYIFIQSNLNTSPFSFFNFIVYNPALYNKEELEIILTHEKVHCQQYHSIDILLANICTAMLWFNPISWYYKKTIAQNLEFIADKKTVDFTSEKKKYQRAMLKVSTKNFSAPLTNNFQQSFIKKRIIMLNKNKTPGFSFWKISCVLPIILAFMLIFNVKIEAQAKSNFKQDSFTTEDIENTGTNESQPSVQTVDPIYILNGEISTKEIVQLIDSKKISSVNVLKGEAAIAIYGEKAKNGAIIIITKESEISGKNNHPYKDLQRIKKLRINNLSENSENINAFQKDAKQAKLSTEKENSQLIKPKPLIVIDGKKQDKEFQINNINTDDIAKINVLKGKTALEKYGEEGNTGVIEIKMK</sequence>
<dbReference type="CDD" id="cd07341">
    <property type="entry name" value="M56_BlaR1_MecR1_like"/>
    <property type="match status" value="1"/>
</dbReference>